<evidence type="ECO:0000313" key="5">
    <source>
        <dbReference type="Proteomes" id="UP000467700"/>
    </source>
</evidence>
<dbReference type="OrthoDB" id="20872at2759"/>
<keyword evidence="2" id="KW-0812">Transmembrane</keyword>
<dbReference type="AlphaFoldDB" id="A0A8S0W6Q2"/>
<feature type="transmembrane region" description="Helical" evidence="2">
    <location>
        <begin position="245"/>
        <end position="264"/>
    </location>
</feature>
<evidence type="ECO:0000259" key="3">
    <source>
        <dbReference type="Pfam" id="PF22893"/>
    </source>
</evidence>
<accession>A0A8S0W6Q2</accession>
<name>A0A8S0W6Q2_CYCAE</name>
<comment type="caution">
    <text evidence="4">The sequence shown here is derived from an EMBL/GenBank/DDBJ whole genome shotgun (WGS) entry which is preliminary data.</text>
</comment>
<keyword evidence="2" id="KW-1133">Transmembrane helix</keyword>
<keyword evidence="5" id="KW-1185">Reference proteome</keyword>
<feature type="domain" description="Ubiquitin-like" evidence="3">
    <location>
        <begin position="479"/>
        <end position="546"/>
    </location>
</feature>
<protein>
    <recommendedName>
        <fullName evidence="3">Ubiquitin-like domain-containing protein</fullName>
    </recommendedName>
</protein>
<sequence>MTYLARLNQSVMLFTLVGKPLRVNVEPGPFPDSNLCFSCAPSTCHMSGCAQLFVLPFHRSEETVQLHIFTTLKLPCPSPMARALNTAVSGPLTRSNLSVIQDRALDLYIERTGKNIRKPNSCSAELQPLVRCQTSAEARDFLGKMLQDLRASRTAAAGRRPLLEMLKKLLDIVLIFNDAAAELASALGAPGGKAIILVFGIMLKAVRTNQERLEELEKLLEKLLYFCKRFNLREKIRDYIYDTELFASIFAAILNVIGLATTIIKGRWIPNVFKGLLGNKDIHDAVTELDRLLEVELQSDVVQLLVDHKEGVIKQEERDAAIQKLLQQQNDLLNKVQRNITRQIWAAKAASSAGIISMESRIGDHMNSVAIRERNKILDTLVKDPDKNSIVIKIPNLGLSIHISSTEQNLRMISKYLPDETSDVPMRLLAVVAAFALPTASGSLTVGILNAAMFLWYICGVPRFPSRVDITILDVERDKVFVMRVDDCETWEGFHSRLAERFKDPTKAGHGLVQKGQYEIEDEEHNVVITREDWKPKPGMVLGITVVLACTLERRASSASVACPYCESIVQYDRLESPSRLTCTERKCNRTFSVSDIDSYTTKHPLTWPPFAPQGPVTSAAEPVIASTTSGTFRKVRLLLRPSTHPAQKGHRQTRATKGVFPTPRTIADAFKRVTGKKNRISGGGGRSKGEGR</sequence>
<feature type="region of interest" description="Disordered" evidence="1">
    <location>
        <begin position="674"/>
        <end position="693"/>
    </location>
</feature>
<dbReference type="Pfam" id="PF22893">
    <property type="entry name" value="ULD_2"/>
    <property type="match status" value="1"/>
</dbReference>
<gene>
    <name evidence="4" type="ORF">AAE3_LOCUS6965</name>
</gene>
<reference evidence="4 5" key="1">
    <citation type="submission" date="2020-01" db="EMBL/GenBank/DDBJ databases">
        <authorList>
            <person name="Gupta K D."/>
        </authorList>
    </citation>
    <scope>NUCLEOTIDE SEQUENCE [LARGE SCALE GENOMIC DNA]</scope>
</reference>
<organism evidence="4 5">
    <name type="scientific">Cyclocybe aegerita</name>
    <name type="common">Black poplar mushroom</name>
    <name type="synonym">Agrocybe aegerita</name>
    <dbReference type="NCBI Taxonomy" id="1973307"/>
    <lineage>
        <taxon>Eukaryota</taxon>
        <taxon>Fungi</taxon>
        <taxon>Dikarya</taxon>
        <taxon>Basidiomycota</taxon>
        <taxon>Agaricomycotina</taxon>
        <taxon>Agaricomycetes</taxon>
        <taxon>Agaricomycetidae</taxon>
        <taxon>Agaricales</taxon>
        <taxon>Agaricineae</taxon>
        <taxon>Bolbitiaceae</taxon>
        <taxon>Cyclocybe</taxon>
    </lineage>
</organism>
<evidence type="ECO:0000256" key="2">
    <source>
        <dbReference type="SAM" id="Phobius"/>
    </source>
</evidence>
<dbReference type="InterPro" id="IPR054464">
    <property type="entry name" value="ULD_fung"/>
</dbReference>
<proteinExistence type="predicted"/>
<dbReference type="EMBL" id="CACVBS010000046">
    <property type="protein sequence ID" value="CAA7264958.1"/>
    <property type="molecule type" value="Genomic_DNA"/>
</dbReference>
<evidence type="ECO:0000313" key="4">
    <source>
        <dbReference type="EMBL" id="CAA7264958.1"/>
    </source>
</evidence>
<keyword evidence="2" id="KW-0472">Membrane</keyword>
<evidence type="ECO:0000256" key="1">
    <source>
        <dbReference type="SAM" id="MobiDB-lite"/>
    </source>
</evidence>
<dbReference type="Proteomes" id="UP000467700">
    <property type="component" value="Unassembled WGS sequence"/>
</dbReference>